<proteinExistence type="predicted"/>
<organism evidence="3 4">
    <name type="scientific">Cerrena zonata</name>
    <dbReference type="NCBI Taxonomy" id="2478898"/>
    <lineage>
        <taxon>Eukaryota</taxon>
        <taxon>Fungi</taxon>
        <taxon>Dikarya</taxon>
        <taxon>Basidiomycota</taxon>
        <taxon>Agaricomycotina</taxon>
        <taxon>Agaricomycetes</taxon>
        <taxon>Polyporales</taxon>
        <taxon>Cerrenaceae</taxon>
        <taxon>Cerrena</taxon>
    </lineage>
</organism>
<feature type="transmembrane region" description="Helical" evidence="1">
    <location>
        <begin position="200"/>
        <end position="227"/>
    </location>
</feature>
<dbReference type="PANTHER" id="PTHR40465:SF1">
    <property type="entry name" value="DUF6534 DOMAIN-CONTAINING PROTEIN"/>
    <property type="match status" value="1"/>
</dbReference>
<feature type="transmembrane region" description="Helical" evidence="1">
    <location>
        <begin position="15"/>
        <end position="41"/>
    </location>
</feature>
<evidence type="ECO:0000313" key="3">
    <source>
        <dbReference type="EMBL" id="KAK7685844.1"/>
    </source>
</evidence>
<reference evidence="3 4" key="1">
    <citation type="submission" date="2022-09" db="EMBL/GenBank/DDBJ databases">
        <authorList>
            <person name="Palmer J.M."/>
        </authorList>
    </citation>
    <scope>NUCLEOTIDE SEQUENCE [LARGE SCALE GENOMIC DNA]</scope>
    <source>
        <strain evidence="3 4">DSM 7382</strain>
    </source>
</reference>
<gene>
    <name evidence="3" type="ORF">QCA50_011190</name>
</gene>
<feature type="transmembrane region" description="Helical" evidence="1">
    <location>
        <begin position="233"/>
        <end position="255"/>
    </location>
</feature>
<feature type="transmembrane region" description="Helical" evidence="1">
    <location>
        <begin position="165"/>
        <end position="188"/>
    </location>
</feature>
<feature type="transmembrane region" description="Helical" evidence="1">
    <location>
        <begin position="123"/>
        <end position="145"/>
    </location>
</feature>
<keyword evidence="1" id="KW-0812">Transmembrane</keyword>
<comment type="caution">
    <text evidence="3">The sequence shown here is derived from an EMBL/GenBank/DDBJ whole genome shotgun (WGS) entry which is preliminary data.</text>
</comment>
<keyword evidence="4" id="KW-1185">Reference proteome</keyword>
<name>A0AAW0G2E1_9APHY</name>
<protein>
    <recommendedName>
        <fullName evidence="2">DUF6534 domain-containing protein</fullName>
    </recommendedName>
</protein>
<feature type="transmembrane region" description="Helical" evidence="1">
    <location>
        <begin position="53"/>
        <end position="70"/>
    </location>
</feature>
<accession>A0AAW0G2E1</accession>
<dbReference type="AlphaFoldDB" id="A0AAW0G2E1"/>
<evidence type="ECO:0000259" key="2">
    <source>
        <dbReference type="Pfam" id="PF20152"/>
    </source>
</evidence>
<dbReference type="Pfam" id="PF20152">
    <property type="entry name" value="DUF6534"/>
    <property type="match status" value="1"/>
</dbReference>
<feature type="domain" description="DUF6534" evidence="2">
    <location>
        <begin position="174"/>
        <end position="259"/>
    </location>
</feature>
<evidence type="ECO:0000313" key="4">
    <source>
        <dbReference type="Proteomes" id="UP001385951"/>
    </source>
</evidence>
<keyword evidence="1" id="KW-1133">Transmembrane helix</keyword>
<dbReference type="Proteomes" id="UP001385951">
    <property type="component" value="Unassembled WGS sequence"/>
</dbReference>
<dbReference type="EMBL" id="JASBNA010000019">
    <property type="protein sequence ID" value="KAK7685844.1"/>
    <property type="molecule type" value="Genomic_DNA"/>
</dbReference>
<evidence type="ECO:0000256" key="1">
    <source>
        <dbReference type="SAM" id="Phobius"/>
    </source>
</evidence>
<sequence>MDPSAAARTLPIAEILGGFITVIGLGLVAYGVSVAQAYVYMLNCEGDPIWMKILVAVVVLLETSHTAILFRELWNYTIDAIVNPLVIGHIDWSIGVTLFLSSAIATLVEAFYIRRLWILGRHWLLPTFTSMLLVARFSIHLAVSVETFFFPTWTDFHEKPTLNALVKTILSLEAAIDAIIAISMVWFLRRRSDTYTGTTGIITWMMVYIVHSGLILMATSLTMVITFETMANSLTFAGFIAVIGKLYANSLLGTLNTRQIFRSKKTDIIITPEATGTELSSFRRGGLQSQNGTFTSGHAPMQVRVDITRDTSSMSDKHVPHDLKEEV</sequence>
<dbReference type="PANTHER" id="PTHR40465">
    <property type="entry name" value="CHROMOSOME 1, WHOLE GENOME SHOTGUN SEQUENCE"/>
    <property type="match status" value="1"/>
</dbReference>
<dbReference type="InterPro" id="IPR045339">
    <property type="entry name" value="DUF6534"/>
</dbReference>
<feature type="transmembrane region" description="Helical" evidence="1">
    <location>
        <begin position="90"/>
        <end position="111"/>
    </location>
</feature>
<keyword evidence="1" id="KW-0472">Membrane</keyword>